<reference evidence="2" key="1">
    <citation type="journal article" date="2013" name="J. Bacteriol.">
        <title>Gene content and diversity of the loci encoding biosynthesis of capsular polysaccharides of the 15 serovar reference strains of Haemophilus parasuis.</title>
        <authorList>
            <consortium name="BRaDP1T Consortium"/>
            <person name="Howell K.J."/>
            <person name="Weinert L.A."/>
            <person name="Luan S.L."/>
            <person name="Peters S.E."/>
            <person name="Chaudhuri R.R."/>
            <person name="Harris D."/>
            <person name="Angen O."/>
            <person name="Aragon V."/>
            <person name="Parkhill J."/>
            <person name="Langford P.R."/>
            <person name="Rycroft A.N."/>
            <person name="Wren B.W."/>
            <person name="Tucker A.W."/>
            <person name="Maskell D.J."/>
        </authorList>
    </citation>
    <scope>NUCLEOTIDE SEQUENCE</scope>
    <source>
        <strain evidence="2">H465</strain>
    </source>
</reference>
<evidence type="ECO:0000256" key="1">
    <source>
        <dbReference type="SAM" id="Phobius"/>
    </source>
</evidence>
<feature type="transmembrane region" description="Helical" evidence="1">
    <location>
        <begin position="90"/>
        <end position="112"/>
    </location>
</feature>
<protein>
    <submittedName>
        <fullName evidence="2">O-antigen polymerase</fullName>
    </submittedName>
</protein>
<gene>
    <name evidence="2" type="primary">wzy11</name>
</gene>
<name>T1RPY9_GLAPU</name>
<feature type="transmembrane region" description="Helical" evidence="1">
    <location>
        <begin position="34"/>
        <end position="52"/>
    </location>
</feature>
<feature type="transmembrane region" description="Helical" evidence="1">
    <location>
        <begin position="323"/>
        <end position="346"/>
    </location>
</feature>
<evidence type="ECO:0000313" key="2">
    <source>
        <dbReference type="EMBL" id="AGM38808.1"/>
    </source>
</evidence>
<reference evidence="2" key="2">
    <citation type="submission" date="2013-03" db="EMBL/GenBank/DDBJ databases">
        <authorList>
            <person name="Howell K."/>
            <person name="Weinert L."/>
            <person name="Luan S.-L."/>
            <person name="Peters S."/>
            <person name="Aragon V."/>
            <person name="Angen O."/>
            <person name="Tucker A.W."/>
            <person name="Maskell D.J."/>
        </authorList>
    </citation>
    <scope>NUCLEOTIDE SEQUENCE</scope>
    <source>
        <strain evidence="2">H465</strain>
    </source>
</reference>
<keyword evidence="1" id="KW-1133">Transmembrane helix</keyword>
<feature type="transmembrane region" description="Helical" evidence="1">
    <location>
        <begin position="12"/>
        <end position="28"/>
    </location>
</feature>
<dbReference type="AlphaFoldDB" id="T1RPY9"/>
<feature type="transmembrane region" description="Helical" evidence="1">
    <location>
        <begin position="132"/>
        <end position="153"/>
    </location>
</feature>
<sequence length="391" mass="45993">MKLVRTHSHTSNLIALFCFFVTFFRISLFHEYIYLSFILGLIGFITFLTNLNKKILFNKKETSLLLLLVFMFIYTIVLDLYQIGEKEFKINSLFSIRIISMIFLSFLPAYLIYKFYLKSNHYLFDTLFKWSLYIQLVFFIIMFLSPDLKIALYNTFALGKVNLYDHNLTVRGFGLSSEINFMTPSLLIYMTFILIEKRILLKLIVVITQVINSNMAIISFICAVLFLGRSKFIFKIFIFILLSSIIMIFNDSLLETLKNFMPRFYYEFIESNGTRTASILMNTNIFEGRYIDIFTFLFGYQENVASNVGVATITHDSGWIIMFFYGGVVFILLFLLFVFLLSILIFENKLYALLWFNLALIFNSKGMILGMNGYFFLSFLFLFSKRFNKLK</sequence>
<accession>T1RPY9</accession>
<feature type="transmembrane region" description="Helical" evidence="1">
    <location>
        <begin position="199"/>
        <end position="226"/>
    </location>
</feature>
<organism evidence="2">
    <name type="scientific">Glaesserella parasuis</name>
    <name type="common">Haemophilus parasuis</name>
    <dbReference type="NCBI Taxonomy" id="738"/>
    <lineage>
        <taxon>Bacteria</taxon>
        <taxon>Pseudomonadati</taxon>
        <taxon>Pseudomonadota</taxon>
        <taxon>Gammaproteobacteria</taxon>
        <taxon>Pasteurellales</taxon>
        <taxon>Pasteurellaceae</taxon>
        <taxon>Glaesserella</taxon>
    </lineage>
</organism>
<proteinExistence type="predicted"/>
<feature type="transmembrane region" description="Helical" evidence="1">
    <location>
        <begin position="232"/>
        <end position="254"/>
    </location>
</feature>
<keyword evidence="1" id="KW-0812">Transmembrane</keyword>
<feature type="transmembrane region" description="Helical" evidence="1">
    <location>
        <begin position="64"/>
        <end position="84"/>
    </location>
</feature>
<keyword evidence="1" id="KW-0472">Membrane</keyword>
<dbReference type="EMBL" id="KC795466">
    <property type="protein sequence ID" value="AGM38808.1"/>
    <property type="molecule type" value="Genomic_DNA"/>
</dbReference>
<feature type="transmembrane region" description="Helical" evidence="1">
    <location>
        <begin position="173"/>
        <end position="192"/>
    </location>
</feature>
<feature type="transmembrane region" description="Helical" evidence="1">
    <location>
        <begin position="366"/>
        <end position="383"/>
    </location>
</feature>